<dbReference type="VEuPathDB" id="AmoebaDB:NAEGRDRAFT_63796"/>
<proteinExistence type="predicted"/>
<dbReference type="AlphaFoldDB" id="D2V5E7"/>
<dbReference type="Gene3D" id="1.20.1250.20">
    <property type="entry name" value="MFS general substrate transporter like domains"/>
    <property type="match status" value="1"/>
</dbReference>
<organism evidence="5">
    <name type="scientific">Naegleria gruberi</name>
    <name type="common">Amoeba</name>
    <dbReference type="NCBI Taxonomy" id="5762"/>
    <lineage>
        <taxon>Eukaryota</taxon>
        <taxon>Discoba</taxon>
        <taxon>Heterolobosea</taxon>
        <taxon>Tetramitia</taxon>
        <taxon>Eutetramitia</taxon>
        <taxon>Vahlkampfiidae</taxon>
        <taxon>Naegleria</taxon>
    </lineage>
</organism>
<evidence type="ECO:0000259" key="3">
    <source>
        <dbReference type="PROSITE" id="PS50850"/>
    </source>
</evidence>
<reference evidence="4 5" key="1">
    <citation type="journal article" date="2010" name="Cell">
        <title>The genome of Naegleria gruberi illuminates early eukaryotic versatility.</title>
        <authorList>
            <person name="Fritz-Laylin L.K."/>
            <person name="Prochnik S.E."/>
            <person name="Ginger M.L."/>
            <person name="Dacks J.B."/>
            <person name="Carpenter M.L."/>
            <person name="Field M.C."/>
            <person name="Kuo A."/>
            <person name="Paredez A."/>
            <person name="Chapman J."/>
            <person name="Pham J."/>
            <person name="Shu S."/>
            <person name="Neupane R."/>
            <person name="Cipriano M."/>
            <person name="Mancuso J."/>
            <person name="Tu H."/>
            <person name="Salamov A."/>
            <person name="Lindquist E."/>
            <person name="Shapiro H."/>
            <person name="Lucas S."/>
            <person name="Grigoriev I.V."/>
            <person name="Cande W.Z."/>
            <person name="Fulton C."/>
            <person name="Rokhsar D.S."/>
            <person name="Dawson S.C."/>
        </authorList>
    </citation>
    <scope>NUCLEOTIDE SEQUENCE [LARGE SCALE GENOMIC DNA]</scope>
    <source>
        <strain evidence="4 5">NEG-M</strain>
    </source>
</reference>
<evidence type="ECO:0000313" key="5">
    <source>
        <dbReference type="Proteomes" id="UP000006671"/>
    </source>
</evidence>
<sequence>MNSNNSIFFVICFCYSFFCSGLSISMIGPLLPSFVAQINLSKYREGDMTKVSLEDLGLVFPSRGLGTMLGSLLGGFLLNYSIKHCSRQQHLIPLLFSTTGAIFMLCAKVSLLLASQVQVFAIIYFVVGFCK</sequence>
<feature type="transmembrane region" description="Helical" evidence="2">
    <location>
        <begin position="94"/>
        <end position="127"/>
    </location>
</feature>
<dbReference type="GeneID" id="8861502"/>
<evidence type="ECO:0000313" key="4">
    <source>
        <dbReference type="EMBL" id="EFC47937.1"/>
    </source>
</evidence>
<dbReference type="SUPFAM" id="SSF103473">
    <property type="entry name" value="MFS general substrate transporter"/>
    <property type="match status" value="1"/>
</dbReference>
<feature type="domain" description="Major facilitator superfamily (MFS) profile" evidence="3">
    <location>
        <begin position="9"/>
        <end position="131"/>
    </location>
</feature>
<dbReference type="RefSeq" id="XP_002680681.1">
    <property type="nucleotide sequence ID" value="XM_002680635.1"/>
</dbReference>
<dbReference type="GO" id="GO:0016020">
    <property type="term" value="C:membrane"/>
    <property type="evidence" value="ECO:0007669"/>
    <property type="project" value="UniProtKB-SubCell"/>
</dbReference>
<name>D2V5E7_NAEGR</name>
<dbReference type="GO" id="GO:0022857">
    <property type="term" value="F:transmembrane transporter activity"/>
    <property type="evidence" value="ECO:0007669"/>
    <property type="project" value="InterPro"/>
</dbReference>
<dbReference type="Proteomes" id="UP000006671">
    <property type="component" value="Unassembled WGS sequence"/>
</dbReference>
<dbReference type="InterPro" id="IPR036259">
    <property type="entry name" value="MFS_trans_sf"/>
</dbReference>
<gene>
    <name evidence="4" type="ORF">NAEGRDRAFT_63796</name>
</gene>
<feature type="transmembrane region" description="Helical" evidence="2">
    <location>
        <begin position="7"/>
        <end position="31"/>
    </location>
</feature>
<keyword evidence="2" id="KW-1133">Transmembrane helix</keyword>
<keyword evidence="2" id="KW-0472">Membrane</keyword>
<keyword evidence="5" id="KW-1185">Reference proteome</keyword>
<dbReference type="InParanoid" id="D2V5E7"/>
<accession>D2V5E7</accession>
<dbReference type="KEGG" id="ngr:NAEGRDRAFT_63796"/>
<evidence type="ECO:0000256" key="2">
    <source>
        <dbReference type="SAM" id="Phobius"/>
    </source>
</evidence>
<comment type="subcellular location">
    <subcellularLocation>
        <location evidence="1">Membrane</location>
        <topology evidence="1">Multi-pass membrane protein</topology>
    </subcellularLocation>
</comment>
<feature type="transmembrane region" description="Helical" evidence="2">
    <location>
        <begin position="64"/>
        <end position="82"/>
    </location>
</feature>
<keyword evidence="2" id="KW-0812">Transmembrane</keyword>
<evidence type="ECO:0000256" key="1">
    <source>
        <dbReference type="ARBA" id="ARBA00004141"/>
    </source>
</evidence>
<dbReference type="EMBL" id="GG738852">
    <property type="protein sequence ID" value="EFC47937.1"/>
    <property type="molecule type" value="Genomic_DNA"/>
</dbReference>
<dbReference type="InterPro" id="IPR020846">
    <property type="entry name" value="MFS_dom"/>
</dbReference>
<protein>
    <submittedName>
        <fullName evidence="4">Predicted protein</fullName>
    </submittedName>
</protein>
<dbReference type="PROSITE" id="PS50850">
    <property type="entry name" value="MFS"/>
    <property type="match status" value="1"/>
</dbReference>